<gene>
    <name evidence="1" type="ORF">LFA_1125</name>
</gene>
<organism evidence="1 2">
    <name type="scientific">Legionella fallonii LLAP-10</name>
    <dbReference type="NCBI Taxonomy" id="1212491"/>
    <lineage>
        <taxon>Bacteria</taxon>
        <taxon>Pseudomonadati</taxon>
        <taxon>Pseudomonadota</taxon>
        <taxon>Gammaproteobacteria</taxon>
        <taxon>Legionellales</taxon>
        <taxon>Legionellaceae</taxon>
        <taxon>Legionella</taxon>
    </lineage>
</organism>
<dbReference type="HOGENOM" id="CLU_253822_0_0_6"/>
<dbReference type="InterPro" id="IPR027417">
    <property type="entry name" value="P-loop_NTPase"/>
</dbReference>
<dbReference type="RefSeq" id="WP_045095202.1">
    <property type="nucleotide sequence ID" value="NZ_LN614827.1"/>
</dbReference>
<accession>A0A098G256</accession>
<protein>
    <submittedName>
        <fullName evidence="1">Uncharacterized protein</fullName>
    </submittedName>
</protein>
<dbReference type="OrthoDB" id="5649340at2"/>
<dbReference type="Proteomes" id="UP000032430">
    <property type="component" value="Chromosome I"/>
</dbReference>
<proteinExistence type="predicted"/>
<name>A0A098G256_9GAMM</name>
<dbReference type="EMBL" id="LN614827">
    <property type="protein sequence ID" value="CEG56558.1"/>
    <property type="molecule type" value="Genomic_DNA"/>
</dbReference>
<evidence type="ECO:0000313" key="2">
    <source>
        <dbReference type="Proteomes" id="UP000032430"/>
    </source>
</evidence>
<sequence length="1413" mass="159784">MAKLYTKGRVNFGTITGNDLPRYEYHRTTRQAVELSATSNSYQEVRGGITYQWDNIAPEVALVILQDSDNKGVNIRQEIINQIGEDEYNKCILQSVIDTLNNNPDYALFTKKLALKISNNKSEKLTIDLLKESGINTVDQFDKVFIELLLQEKKLSKNYPNFTKIKKTDDYNQFINYLADNSLFNKFLRSFTDRVAYEYNKNRPTLEQVTAPQNIDRASLNTFLKAVSFTAVYKEPIGSPQKNTLYVQLENGSKLIYTVVSPSGDTIKDSIPLNQLDFQIDETNAQEQIQEHLPSILAITAKRGHTGDLALNSTEALRSKGLSYLSGNINHDLFLSYLPAMDMVRDEGYKFTLYQWLKEQGNLDKFKDLLVEGACQRAFSEMDQYVSQLKEYPEIDENFQQEIDVAATLMKEIIQIVSSLDNDPNSRDADLDKKIDSLKVSLKKLKHFFDITPIQQPGVVYPTSAGNFEKFVKQLVFNSTSEKMIRFIPHKQASSMTLRVNLLDLVNAFVTDRTYVEVRDSKKKEEKGFLTDENSQVISPEVALRGQLKSIITTHLKDNIHHYHTIRGYENDGLNTQQAPLGFRGGSFTDSLLDTKQFAKKFTRQGEYSADSHLLVGQENNLRKHEVRSGAAATLIAATGVDGTRSVTDKFDIALDFGGQKNVKIMYILRGKEAFHTQAFLDPFGKNKLSEMAYTNVSPSDYVMTVLYDKDNVILDVIPGNLSGEIEGVSDFSREVISACVDFYNQQHDPDMKHKKNIQLPSPSGQKSIPTSHLHERKPLIDILRTHQTKSDVKPKAPETQLGSIRIERVTDNGNKKLAMQSLRAETRLVTEPLINLQFSDAPFPSGGIDLQKEREAAVAHYNMRHVLTLKEFTQWSHKERQLQEEFNRILQPGFMEGDVQINLNNAEVAQEGWLTDVLVPTLETAFLLHVAARLITDYEIDVEQVNERAQMVCSDLGIQATLSFEQLTTKWREIRSKLNPLDNTEAYEECAKKAQEKMKKLYSTIDEGSVDYQYKFAACLEVEKNKVIKKMSNQLMSEFLDSQMDNLVARTNLSKKPVFKLEDNADLVFLGPAASGKSTISRQYVSEKDKAKYVSLATDDYRGICKPYTKDFEQKETEQVFIRTQDSAYLVSEIVEERMKNRTVERPNVIVDGVTYKSSHKELVEKNKNSILVCACLDDVAEVVKRCYNRAMQEDAGSADKGRHVNTKSLLDSHKTASINLIAYCPSNVTIKLYNTNIPKGENPPLIATVDTTNGEKTLTISHEKGSLVNIASFFNKGRLNSEARGTDSLFMNKMRDPVYQIDSLFAVMGRGFKIVVNGEDNKPCMVIRSDNGSIVMDILDPAQVKNKFEENSSDKQLLKMMILYGKNGSLTATLEECLLHSSDIDEVVSQYLDDKMAEVLPADEVSVNPMP</sequence>
<reference evidence="2" key="1">
    <citation type="submission" date="2014-09" db="EMBL/GenBank/DDBJ databases">
        <authorList>
            <person name="Gomez-Valero L."/>
        </authorList>
    </citation>
    <scope>NUCLEOTIDE SEQUENCE [LARGE SCALE GENOMIC DNA]</scope>
    <source>
        <strain evidence="2">ATCC700992</strain>
    </source>
</reference>
<dbReference type="Gene3D" id="3.40.50.300">
    <property type="entry name" value="P-loop containing nucleotide triphosphate hydrolases"/>
    <property type="match status" value="1"/>
</dbReference>
<dbReference type="KEGG" id="lfa:LFA_1125"/>
<dbReference type="SUPFAM" id="SSF52540">
    <property type="entry name" value="P-loop containing nucleoside triphosphate hydrolases"/>
    <property type="match status" value="1"/>
</dbReference>
<dbReference type="STRING" id="1212491.LFA_1125"/>
<keyword evidence="2" id="KW-1185">Reference proteome</keyword>
<evidence type="ECO:0000313" key="1">
    <source>
        <dbReference type="EMBL" id="CEG56558.1"/>
    </source>
</evidence>